<feature type="compositionally biased region" description="Basic and acidic residues" evidence="1">
    <location>
        <begin position="52"/>
        <end position="66"/>
    </location>
</feature>
<dbReference type="InterPro" id="IPR027417">
    <property type="entry name" value="P-loop_NTPase"/>
</dbReference>
<dbReference type="SUPFAM" id="SSF52540">
    <property type="entry name" value="P-loop containing nucleoside triphosphate hydrolases"/>
    <property type="match status" value="1"/>
</dbReference>
<accession>A0A443S7K8</accession>
<dbReference type="Gene3D" id="3.40.50.300">
    <property type="entry name" value="P-loop containing nucleotide triphosphate hydrolases"/>
    <property type="match status" value="1"/>
</dbReference>
<evidence type="ECO:0008006" key="4">
    <source>
        <dbReference type="Google" id="ProtNLM"/>
    </source>
</evidence>
<evidence type="ECO:0000313" key="3">
    <source>
        <dbReference type="Proteomes" id="UP000288716"/>
    </source>
</evidence>
<evidence type="ECO:0000256" key="1">
    <source>
        <dbReference type="SAM" id="MobiDB-lite"/>
    </source>
</evidence>
<dbReference type="AlphaFoldDB" id="A0A443S7K8"/>
<evidence type="ECO:0000313" key="2">
    <source>
        <dbReference type="EMBL" id="RWS23522.1"/>
    </source>
</evidence>
<proteinExistence type="predicted"/>
<feature type="compositionally biased region" description="Polar residues" evidence="1">
    <location>
        <begin position="9"/>
        <end position="28"/>
    </location>
</feature>
<organism evidence="2 3">
    <name type="scientific">Leptotrombidium deliense</name>
    <dbReference type="NCBI Taxonomy" id="299467"/>
    <lineage>
        <taxon>Eukaryota</taxon>
        <taxon>Metazoa</taxon>
        <taxon>Ecdysozoa</taxon>
        <taxon>Arthropoda</taxon>
        <taxon>Chelicerata</taxon>
        <taxon>Arachnida</taxon>
        <taxon>Acari</taxon>
        <taxon>Acariformes</taxon>
        <taxon>Trombidiformes</taxon>
        <taxon>Prostigmata</taxon>
        <taxon>Anystina</taxon>
        <taxon>Parasitengona</taxon>
        <taxon>Trombiculoidea</taxon>
        <taxon>Trombiculidae</taxon>
        <taxon>Leptotrombidium</taxon>
    </lineage>
</organism>
<dbReference type="Proteomes" id="UP000288716">
    <property type="component" value="Unassembled WGS sequence"/>
</dbReference>
<gene>
    <name evidence="2" type="ORF">B4U80_13359</name>
</gene>
<name>A0A443S7K8_9ACAR</name>
<feature type="region of interest" description="Disordered" evidence="1">
    <location>
        <begin position="1"/>
        <end position="66"/>
    </location>
</feature>
<reference evidence="2 3" key="1">
    <citation type="journal article" date="2018" name="Gigascience">
        <title>Genomes of trombidid mites reveal novel predicted allergens and laterally-transferred genes associated with secondary metabolism.</title>
        <authorList>
            <person name="Dong X."/>
            <person name="Chaisiri K."/>
            <person name="Xia D."/>
            <person name="Armstrong S.D."/>
            <person name="Fang Y."/>
            <person name="Donnelly M.J."/>
            <person name="Kadowaki T."/>
            <person name="McGarry J.W."/>
            <person name="Darby A.C."/>
            <person name="Makepeace B.L."/>
        </authorList>
    </citation>
    <scope>NUCLEOTIDE SEQUENCE [LARGE SCALE GENOMIC DNA]</scope>
    <source>
        <strain evidence="2">UoL-UT</strain>
    </source>
</reference>
<protein>
    <recommendedName>
        <fullName evidence="4">Origin recognition complex subunit 4</fullName>
    </recommendedName>
</protein>
<dbReference type="VEuPathDB" id="VectorBase:LDEU008518"/>
<dbReference type="EMBL" id="NCKV01006307">
    <property type="protein sequence ID" value="RWS23522.1"/>
    <property type="molecule type" value="Genomic_DNA"/>
</dbReference>
<keyword evidence="3" id="KW-1185">Reference proteome</keyword>
<sequence>MKTRRSARVSVSSKTKNVSRTESNVVVTNRTRSKSKANSSTNSKVEAANSKGESKNKIEKNTANSDDKKLQLEDILEETLKKLCLGLSANDNFDFSGYEHEINFIDHVLKNTLENNDSNTVLICGPRGVGKSTLIDYCLNR</sequence>
<comment type="caution">
    <text evidence="2">The sequence shown here is derived from an EMBL/GenBank/DDBJ whole genome shotgun (WGS) entry which is preliminary data.</text>
</comment>
<dbReference type="OrthoDB" id="343623at2759"/>